<sequence>HESGPVVGSCSCSCSSSLFDGELFDNKPRDHSFVDSRPSVEDL</sequence>
<proteinExistence type="predicted"/>
<comment type="caution">
    <text evidence="1">The sequence shown here is derived from an EMBL/GenBank/DDBJ whole genome shotgun (WGS) entry which is preliminary data.</text>
</comment>
<name>A0A820BK88_9BILA</name>
<evidence type="ECO:0000313" key="2">
    <source>
        <dbReference type="Proteomes" id="UP000663836"/>
    </source>
</evidence>
<protein>
    <submittedName>
        <fullName evidence="1">Uncharacterized protein</fullName>
    </submittedName>
</protein>
<organism evidence="1 2">
    <name type="scientific">Rotaria sordida</name>
    <dbReference type="NCBI Taxonomy" id="392033"/>
    <lineage>
        <taxon>Eukaryota</taxon>
        <taxon>Metazoa</taxon>
        <taxon>Spiralia</taxon>
        <taxon>Gnathifera</taxon>
        <taxon>Rotifera</taxon>
        <taxon>Eurotatoria</taxon>
        <taxon>Bdelloidea</taxon>
        <taxon>Philodinida</taxon>
        <taxon>Philodinidae</taxon>
        <taxon>Rotaria</taxon>
    </lineage>
</organism>
<dbReference type="AlphaFoldDB" id="A0A820BK88"/>
<reference evidence="1" key="1">
    <citation type="submission" date="2021-02" db="EMBL/GenBank/DDBJ databases">
        <authorList>
            <person name="Nowell W R."/>
        </authorList>
    </citation>
    <scope>NUCLEOTIDE SEQUENCE</scope>
</reference>
<dbReference type="Proteomes" id="UP000663836">
    <property type="component" value="Unassembled WGS sequence"/>
</dbReference>
<gene>
    <name evidence="1" type="ORF">JBS370_LOCUS36904</name>
</gene>
<evidence type="ECO:0000313" key="1">
    <source>
        <dbReference type="EMBL" id="CAF4209085.1"/>
    </source>
</evidence>
<accession>A0A820BK88</accession>
<dbReference type="EMBL" id="CAJOBD010015521">
    <property type="protein sequence ID" value="CAF4209085.1"/>
    <property type="molecule type" value="Genomic_DNA"/>
</dbReference>
<feature type="non-terminal residue" evidence="1">
    <location>
        <position position="1"/>
    </location>
</feature>